<dbReference type="SUPFAM" id="SSF54913">
    <property type="entry name" value="GlnB-like"/>
    <property type="match status" value="1"/>
</dbReference>
<evidence type="ECO:0000256" key="1">
    <source>
        <dbReference type="ARBA" id="ARBA00010554"/>
    </source>
</evidence>
<name>A0A3A5LYP6_9GAMM</name>
<accession>A0A3A5LYP6</accession>
<evidence type="ECO:0000313" key="6">
    <source>
        <dbReference type="Proteomes" id="UP000270757"/>
    </source>
</evidence>
<protein>
    <submittedName>
        <fullName evidence="3">DUF190 domain-containing protein</fullName>
    </submittedName>
</protein>
<dbReference type="InterPro" id="IPR003793">
    <property type="entry name" value="UPF0166"/>
</dbReference>
<comment type="caution">
    <text evidence="3">The sequence shown here is derived from an EMBL/GenBank/DDBJ whole genome shotgun (WGS) entry which is preliminary data.</text>
</comment>
<reference evidence="4 7" key="2">
    <citation type="submission" date="2018-04" db="EMBL/GenBank/DDBJ databases">
        <title>Whole genome sequence comparison of clinical and drinking water Legionella pneumophila isolates.</title>
        <authorList>
            <person name="Garner E."/>
        </authorList>
    </citation>
    <scope>NUCLEOTIDE SEQUENCE [LARGE SCALE GENOMIC DNA]</scope>
    <source>
        <strain evidence="4 7">WH02</strain>
    </source>
</reference>
<proteinExistence type="inferred from homology"/>
<dbReference type="InterPro" id="IPR011322">
    <property type="entry name" value="N-reg_PII-like_a/b"/>
</dbReference>
<dbReference type="Pfam" id="PF02641">
    <property type="entry name" value="DUF190"/>
    <property type="match status" value="1"/>
</dbReference>
<dbReference type="Proteomes" id="UP000306421">
    <property type="component" value="Unassembled WGS sequence"/>
</dbReference>
<comment type="similarity">
    <text evidence="1">Belongs to the UPF0166 family.</text>
</comment>
<dbReference type="OrthoDB" id="5295185at2"/>
<dbReference type="EMBL" id="QZWB01000001">
    <property type="protein sequence ID" value="RJT49144.1"/>
    <property type="molecule type" value="Genomic_DNA"/>
</dbReference>
<dbReference type="EMBL" id="QFGG01000006">
    <property type="protein sequence ID" value="TID42659.1"/>
    <property type="molecule type" value="Genomic_DNA"/>
</dbReference>
<evidence type="ECO:0000313" key="5">
    <source>
        <dbReference type="Proteomes" id="UP000251035"/>
    </source>
</evidence>
<reference evidence="2 5" key="1">
    <citation type="submission" date="2018-04" db="EMBL/GenBank/DDBJ databases">
        <title>Whole genome sequence comparison of clinical and drinking water Legionella pneumophila isolates associated with the Flint Water Crisis.</title>
        <authorList>
            <person name="Garner E."/>
            <person name="Brown C."/>
            <person name="Schwake O."/>
            <person name="Coil D."/>
            <person name="Jospin G."/>
            <person name="Eisen J."/>
            <person name="Edwards M."/>
            <person name="Pruden A."/>
        </authorList>
    </citation>
    <scope>NUCLEOTIDE SEQUENCE [LARGE SCALE GENOMIC DNA]</scope>
    <source>
        <strain evidence="2 5">Genessee03</strain>
    </source>
</reference>
<dbReference type="Gene3D" id="3.30.70.120">
    <property type="match status" value="1"/>
</dbReference>
<sequence length="105" mass="12074">MDRRDGLMQVKVVRFYLSEDSPHLKQIYDYLHDQKVMGATMFRGVKGFGSSGKMREARLLDIHFDLPIVIEFVEEPAKADEILNHFSTLLEGNRILSWTAEMGVS</sequence>
<evidence type="ECO:0000313" key="7">
    <source>
        <dbReference type="Proteomes" id="UP000306421"/>
    </source>
</evidence>
<evidence type="ECO:0000313" key="3">
    <source>
        <dbReference type="EMBL" id="RJT49144.1"/>
    </source>
</evidence>
<dbReference type="EMBL" id="QCXM01000005">
    <property type="protein sequence ID" value="PUT47927.1"/>
    <property type="molecule type" value="Genomic_DNA"/>
</dbReference>
<dbReference type="Proteomes" id="UP000270757">
    <property type="component" value="Unassembled WGS sequence"/>
</dbReference>
<reference evidence="3 6" key="3">
    <citation type="submission" date="2018-09" db="EMBL/GenBank/DDBJ databases">
        <title>Draft genome sequences of Legionella taurinensis isolated from water samples.</title>
        <authorList>
            <person name="Chakeri A."/>
            <person name="Allerberger F."/>
            <person name="Kundi M."/>
            <person name="Ruppitsch W."/>
            <person name="Schmid D."/>
        </authorList>
    </citation>
    <scope>NUCLEOTIDE SEQUENCE [LARGE SCALE GENOMIC DNA]</scope>
    <source>
        <strain evidence="3 6">4570-18-6</strain>
    </source>
</reference>
<dbReference type="InterPro" id="IPR015867">
    <property type="entry name" value="N-reg_PII/ATP_PRibTrfase_C"/>
</dbReference>
<keyword evidence="5" id="KW-1185">Reference proteome</keyword>
<evidence type="ECO:0000313" key="2">
    <source>
        <dbReference type="EMBL" id="PUT47927.1"/>
    </source>
</evidence>
<organism evidence="3 6">
    <name type="scientific">Legionella taurinensis</name>
    <dbReference type="NCBI Taxonomy" id="70611"/>
    <lineage>
        <taxon>Bacteria</taxon>
        <taxon>Pseudomonadati</taxon>
        <taxon>Pseudomonadota</taxon>
        <taxon>Gammaproteobacteria</taxon>
        <taxon>Legionellales</taxon>
        <taxon>Legionellaceae</taxon>
        <taxon>Legionella</taxon>
    </lineage>
</organism>
<dbReference type="AlphaFoldDB" id="A0A3A5LYP6"/>
<evidence type="ECO:0000313" key="4">
    <source>
        <dbReference type="EMBL" id="TID42659.1"/>
    </source>
</evidence>
<gene>
    <name evidence="3" type="ORF">D6J04_00340</name>
    <name evidence="2" type="ORF">DB745_06750</name>
    <name evidence="4" type="ORF">DIZ81_08345</name>
</gene>
<dbReference type="PANTHER" id="PTHR35983">
    <property type="entry name" value="UPF0166 PROTEIN TM_0021"/>
    <property type="match status" value="1"/>
</dbReference>
<dbReference type="PANTHER" id="PTHR35983:SF1">
    <property type="entry name" value="UPF0166 PROTEIN TM_0021"/>
    <property type="match status" value="1"/>
</dbReference>
<dbReference type="Proteomes" id="UP000251035">
    <property type="component" value="Unassembled WGS sequence"/>
</dbReference>